<keyword evidence="1" id="KW-0812">Transmembrane</keyword>
<feature type="transmembrane region" description="Helical" evidence="1">
    <location>
        <begin position="116"/>
        <end position="137"/>
    </location>
</feature>
<organism evidence="2 3">
    <name type="scientific">Kytococcus schroeteri</name>
    <dbReference type="NCBI Taxonomy" id="138300"/>
    <lineage>
        <taxon>Bacteria</taxon>
        <taxon>Bacillati</taxon>
        <taxon>Actinomycetota</taxon>
        <taxon>Actinomycetes</taxon>
        <taxon>Micrococcales</taxon>
        <taxon>Kytococcaceae</taxon>
        <taxon>Kytococcus</taxon>
    </lineage>
</organism>
<evidence type="ECO:0000256" key="1">
    <source>
        <dbReference type="SAM" id="Phobius"/>
    </source>
</evidence>
<dbReference type="EMBL" id="PKIZ01000002">
    <property type="protein sequence ID" value="PKZ42658.1"/>
    <property type="molecule type" value="Genomic_DNA"/>
</dbReference>
<feature type="transmembrane region" description="Helical" evidence="1">
    <location>
        <begin position="58"/>
        <end position="79"/>
    </location>
</feature>
<feature type="transmembrane region" description="Helical" evidence="1">
    <location>
        <begin position="157"/>
        <end position="177"/>
    </location>
</feature>
<evidence type="ECO:0000313" key="2">
    <source>
        <dbReference type="EMBL" id="PKZ42658.1"/>
    </source>
</evidence>
<comment type="caution">
    <text evidence="2">The sequence shown here is derived from an EMBL/GenBank/DDBJ whole genome shotgun (WGS) entry which is preliminary data.</text>
</comment>
<name>A0A2I1PDD5_9MICO</name>
<sequence length="304" mass="33147">MTSSDVVDRSTGTLARLLRWALAVLAAAMAWVATAGAWVVTCTEPARSLPPTGGGNALLVWVGWAAGPFATLVVGSVAWERVRGRGGPGDRPASAHTLEPAPGVPQEHFRCTRRSLVWRAVAVLVLGGLWAAVMAQWPGAVLRVLDGELDGLGRYDLAFGLIAGPLLLVLVIAAMAAGTKHRWTRRRGIILSQPGIWVRTPGCDVGFVARDRVVALQRRPRGRRRSSWWLVGRGDARAVITGISNERHYTTSGEEHWAFMLPLGEIRAEERAACVEALTRWCPPHARRDWSVPSRTLVQEFLDR</sequence>
<keyword evidence="3" id="KW-1185">Reference proteome</keyword>
<evidence type="ECO:0000313" key="3">
    <source>
        <dbReference type="Proteomes" id="UP000234206"/>
    </source>
</evidence>
<protein>
    <submittedName>
        <fullName evidence="2">Uncharacterized protein</fullName>
    </submittedName>
</protein>
<keyword evidence="1" id="KW-0472">Membrane</keyword>
<dbReference type="AlphaFoldDB" id="A0A2I1PDD5"/>
<dbReference type="RefSeq" id="WP_101849090.1">
    <property type="nucleotide sequence ID" value="NZ_PKIZ01000002.1"/>
</dbReference>
<proteinExistence type="predicted"/>
<dbReference type="Proteomes" id="UP000234206">
    <property type="component" value="Unassembled WGS sequence"/>
</dbReference>
<keyword evidence="1" id="KW-1133">Transmembrane helix</keyword>
<reference evidence="2 3" key="1">
    <citation type="submission" date="2017-12" db="EMBL/GenBank/DDBJ databases">
        <title>Phylogenetic diversity of female urinary microbiome.</title>
        <authorList>
            <person name="Thomas-White K."/>
            <person name="Wolfe A.J."/>
        </authorList>
    </citation>
    <scope>NUCLEOTIDE SEQUENCE [LARGE SCALE GENOMIC DNA]</scope>
    <source>
        <strain evidence="2 3">UMB1298</strain>
    </source>
</reference>
<gene>
    <name evidence="2" type="ORF">CYJ76_02010</name>
</gene>
<feature type="transmembrane region" description="Helical" evidence="1">
    <location>
        <begin position="20"/>
        <end position="38"/>
    </location>
</feature>
<accession>A0A2I1PDD5</accession>